<reference evidence="2" key="1">
    <citation type="submission" date="2018-05" db="EMBL/GenBank/DDBJ databases">
        <authorList>
            <person name="Lanie J.A."/>
            <person name="Ng W.-L."/>
            <person name="Kazmierczak K.M."/>
            <person name="Andrzejewski T.M."/>
            <person name="Davidsen T.M."/>
            <person name="Wayne K.J."/>
            <person name="Tettelin H."/>
            <person name="Glass J.I."/>
            <person name="Rusch D."/>
            <person name="Podicherti R."/>
            <person name="Tsui H.-C.T."/>
            <person name="Winkler M.E."/>
        </authorList>
    </citation>
    <scope>NUCLEOTIDE SEQUENCE</scope>
</reference>
<dbReference type="InterPro" id="IPR027417">
    <property type="entry name" value="P-loop_NTPase"/>
</dbReference>
<name>A0A383BHT7_9ZZZZ</name>
<proteinExistence type="predicted"/>
<evidence type="ECO:0000259" key="1">
    <source>
        <dbReference type="Pfam" id="PF01926"/>
    </source>
</evidence>
<dbReference type="GO" id="GO:0005525">
    <property type="term" value="F:GTP binding"/>
    <property type="evidence" value="ECO:0007669"/>
    <property type="project" value="InterPro"/>
</dbReference>
<dbReference type="EMBL" id="UINC01200462">
    <property type="protein sequence ID" value="SVE19360.1"/>
    <property type="molecule type" value="Genomic_DNA"/>
</dbReference>
<dbReference type="Pfam" id="PF01926">
    <property type="entry name" value="MMR_HSR1"/>
    <property type="match status" value="1"/>
</dbReference>
<evidence type="ECO:0000313" key="2">
    <source>
        <dbReference type="EMBL" id="SVE19360.1"/>
    </source>
</evidence>
<sequence>MQIGLLGKANVGKSTFFSAATEDFKA</sequence>
<dbReference type="InterPro" id="IPR006073">
    <property type="entry name" value="GTP-bd"/>
</dbReference>
<gene>
    <name evidence="2" type="ORF">METZ01_LOCUS472214</name>
</gene>
<accession>A0A383BHT7</accession>
<feature type="domain" description="G" evidence="1">
    <location>
        <begin position="2"/>
        <end position="23"/>
    </location>
</feature>
<protein>
    <recommendedName>
        <fullName evidence="1">G domain-containing protein</fullName>
    </recommendedName>
</protein>
<feature type="non-terminal residue" evidence="2">
    <location>
        <position position="26"/>
    </location>
</feature>
<dbReference type="SUPFAM" id="SSF52540">
    <property type="entry name" value="P-loop containing nucleoside triphosphate hydrolases"/>
    <property type="match status" value="1"/>
</dbReference>
<organism evidence="2">
    <name type="scientific">marine metagenome</name>
    <dbReference type="NCBI Taxonomy" id="408172"/>
    <lineage>
        <taxon>unclassified sequences</taxon>
        <taxon>metagenomes</taxon>
        <taxon>ecological metagenomes</taxon>
    </lineage>
</organism>
<dbReference type="AlphaFoldDB" id="A0A383BHT7"/>
<dbReference type="Gene3D" id="3.40.50.300">
    <property type="entry name" value="P-loop containing nucleotide triphosphate hydrolases"/>
    <property type="match status" value="1"/>
</dbReference>